<name>A0A9N9CSY9_FUNMO</name>
<organism evidence="1 2">
    <name type="scientific">Funneliformis mosseae</name>
    <name type="common">Endomycorrhizal fungus</name>
    <name type="synonym">Glomus mosseae</name>
    <dbReference type="NCBI Taxonomy" id="27381"/>
    <lineage>
        <taxon>Eukaryota</taxon>
        <taxon>Fungi</taxon>
        <taxon>Fungi incertae sedis</taxon>
        <taxon>Mucoromycota</taxon>
        <taxon>Glomeromycotina</taxon>
        <taxon>Glomeromycetes</taxon>
        <taxon>Glomerales</taxon>
        <taxon>Glomeraceae</taxon>
        <taxon>Funneliformis</taxon>
    </lineage>
</organism>
<evidence type="ECO:0000313" key="1">
    <source>
        <dbReference type="EMBL" id="CAG8611721.1"/>
    </source>
</evidence>
<dbReference type="EMBL" id="CAJVPP010002784">
    <property type="protein sequence ID" value="CAG8611721.1"/>
    <property type="molecule type" value="Genomic_DNA"/>
</dbReference>
<dbReference type="AlphaFoldDB" id="A0A9N9CSY9"/>
<dbReference type="Proteomes" id="UP000789375">
    <property type="component" value="Unassembled WGS sequence"/>
</dbReference>
<keyword evidence="2" id="KW-1185">Reference proteome</keyword>
<comment type="caution">
    <text evidence="1">The sequence shown here is derived from an EMBL/GenBank/DDBJ whole genome shotgun (WGS) entry which is preliminary data.</text>
</comment>
<evidence type="ECO:0000313" key="2">
    <source>
        <dbReference type="Proteomes" id="UP000789375"/>
    </source>
</evidence>
<accession>A0A9N9CSY9</accession>
<reference evidence="1" key="1">
    <citation type="submission" date="2021-06" db="EMBL/GenBank/DDBJ databases">
        <authorList>
            <person name="Kallberg Y."/>
            <person name="Tangrot J."/>
            <person name="Rosling A."/>
        </authorList>
    </citation>
    <scope>NUCLEOTIDE SEQUENCE</scope>
    <source>
        <strain evidence="1">87-6 pot B 2015</strain>
    </source>
</reference>
<protein>
    <submittedName>
        <fullName evidence="1">14098_t:CDS:1</fullName>
    </submittedName>
</protein>
<proteinExistence type="predicted"/>
<sequence length="50" mass="6020">MFYSNNTGKVLWLMPTEWPQRLLDDANLYMHDDVKQFTIRDLVSLFLKSQ</sequence>
<gene>
    <name evidence="1" type="ORF">FMOSSE_LOCUS9498</name>
</gene>